<dbReference type="InterPro" id="IPR003718">
    <property type="entry name" value="OsmC/Ohr_fam"/>
</dbReference>
<dbReference type="Gene3D" id="3.30.300.20">
    <property type="match status" value="1"/>
</dbReference>
<dbReference type="InterPro" id="IPR052924">
    <property type="entry name" value="OsmC/Ohr_hydroprdx_reductase"/>
</dbReference>
<dbReference type="InterPro" id="IPR036102">
    <property type="entry name" value="OsmC/Ohrsf"/>
</dbReference>
<organism evidence="1 2">
    <name type="scientific">Aliiruegeria lutimaris</name>
    <dbReference type="NCBI Taxonomy" id="571298"/>
    <lineage>
        <taxon>Bacteria</taxon>
        <taxon>Pseudomonadati</taxon>
        <taxon>Pseudomonadota</taxon>
        <taxon>Alphaproteobacteria</taxon>
        <taxon>Rhodobacterales</taxon>
        <taxon>Roseobacteraceae</taxon>
        <taxon>Aliiruegeria</taxon>
    </lineage>
</organism>
<gene>
    <name evidence="1" type="ORF">SAMN04488026_11226</name>
</gene>
<dbReference type="STRING" id="571298.SAMN04488026_11226"/>
<dbReference type="EMBL" id="FNEK01000122">
    <property type="protein sequence ID" value="SDL85131.1"/>
    <property type="molecule type" value="Genomic_DNA"/>
</dbReference>
<dbReference type="RefSeq" id="WP_170844803.1">
    <property type="nucleotide sequence ID" value="NZ_FNEK01000122.1"/>
</dbReference>
<sequence>MTYLQTPPVTETARDRVIREAQSAVVERIRADPAKARSTLRTTGHVGEGLACEVVQGPFSATLDLGKGMGGDAAGPSPGFFARAAIAGCVGIAVKMLAAREGVRFNCVDIAVETDFDDAALFGIGGGNAAPVRTRVSIDIDTDAQGDIVESIVDRALAMDPWFLALGNAQDVSATVSVAR</sequence>
<proteinExistence type="predicted"/>
<dbReference type="Pfam" id="PF02566">
    <property type="entry name" value="OsmC"/>
    <property type="match status" value="1"/>
</dbReference>
<name>A0A1G9NFN0_9RHOB</name>
<dbReference type="InterPro" id="IPR015946">
    <property type="entry name" value="KH_dom-like_a/b"/>
</dbReference>
<dbReference type="Proteomes" id="UP000199382">
    <property type="component" value="Unassembled WGS sequence"/>
</dbReference>
<dbReference type="SUPFAM" id="SSF82784">
    <property type="entry name" value="OsmC-like"/>
    <property type="match status" value="1"/>
</dbReference>
<dbReference type="PANTHER" id="PTHR35368">
    <property type="entry name" value="HYDROPEROXIDE REDUCTASE"/>
    <property type="match status" value="1"/>
</dbReference>
<evidence type="ECO:0000313" key="2">
    <source>
        <dbReference type="Proteomes" id="UP000199382"/>
    </source>
</evidence>
<evidence type="ECO:0000313" key="1">
    <source>
        <dbReference type="EMBL" id="SDL85131.1"/>
    </source>
</evidence>
<dbReference type="PANTHER" id="PTHR35368:SF1">
    <property type="entry name" value="HYDROPEROXIDE REDUCTASE"/>
    <property type="match status" value="1"/>
</dbReference>
<reference evidence="1 2" key="1">
    <citation type="submission" date="2016-10" db="EMBL/GenBank/DDBJ databases">
        <authorList>
            <person name="de Groot N.N."/>
        </authorList>
    </citation>
    <scope>NUCLEOTIDE SEQUENCE [LARGE SCALE GENOMIC DNA]</scope>
    <source>
        <strain evidence="1 2">DSM 25294</strain>
    </source>
</reference>
<keyword evidence="2" id="KW-1185">Reference proteome</keyword>
<protein>
    <submittedName>
        <fullName evidence="1">OsmC-like protein</fullName>
    </submittedName>
</protein>
<accession>A0A1G9NFN0</accession>
<dbReference type="AlphaFoldDB" id="A0A1G9NFN0"/>